<dbReference type="Pfam" id="PF02547">
    <property type="entry name" value="Queuosine_synth"/>
    <property type="match status" value="1"/>
</dbReference>
<feature type="coiled-coil region" evidence="8">
    <location>
        <begin position="342"/>
        <end position="369"/>
    </location>
</feature>
<evidence type="ECO:0000256" key="8">
    <source>
        <dbReference type="SAM" id="Coils"/>
    </source>
</evidence>
<dbReference type="InterPro" id="IPR003018">
    <property type="entry name" value="GAF"/>
</dbReference>
<dbReference type="GO" id="GO:0005737">
    <property type="term" value="C:cytoplasm"/>
    <property type="evidence" value="ECO:0007669"/>
    <property type="project" value="UniProtKB-SubCell"/>
</dbReference>
<organism evidence="10">
    <name type="scientific">Oryza sativa subsp. japonica</name>
    <name type="common">Rice</name>
    <dbReference type="NCBI Taxonomy" id="39947"/>
    <lineage>
        <taxon>Eukaryota</taxon>
        <taxon>Viridiplantae</taxon>
        <taxon>Streptophyta</taxon>
        <taxon>Embryophyta</taxon>
        <taxon>Tracheophyta</taxon>
        <taxon>Spermatophyta</taxon>
        <taxon>Magnoliopsida</taxon>
        <taxon>Liliopsida</taxon>
        <taxon>Poales</taxon>
        <taxon>Poaceae</taxon>
        <taxon>BOP clade</taxon>
        <taxon>Oryzoideae</taxon>
        <taxon>Oryzeae</taxon>
        <taxon>Oryzinae</taxon>
        <taxon>Oryza</taxon>
        <taxon>Oryza sativa</taxon>
    </lineage>
</organism>
<keyword evidence="5" id="KW-0949">S-adenosyl-L-methionine</keyword>
<keyword evidence="4" id="KW-0808">Transferase</keyword>
<dbReference type="SMART" id="SM00267">
    <property type="entry name" value="GGDEF"/>
    <property type="match status" value="1"/>
</dbReference>
<dbReference type="Gene3D" id="2.40.10.240">
    <property type="entry name" value="QueA-like"/>
    <property type="match status" value="1"/>
</dbReference>
<dbReference type="CDD" id="cd01948">
    <property type="entry name" value="EAL"/>
    <property type="match status" value="1"/>
</dbReference>
<feature type="coiled-coil region" evidence="8">
    <location>
        <begin position="148"/>
        <end position="182"/>
    </location>
</feature>
<dbReference type="InterPro" id="IPR000160">
    <property type="entry name" value="GGDEF_dom"/>
</dbReference>
<dbReference type="GO" id="GO:0008616">
    <property type="term" value="P:tRNA queuosine(34) biosynthetic process"/>
    <property type="evidence" value="ECO:0007669"/>
    <property type="project" value="UniProtKB-KW"/>
</dbReference>
<feature type="domain" description="EAL" evidence="9">
    <location>
        <begin position="511"/>
        <end position="771"/>
    </location>
</feature>
<protein>
    <recommendedName>
        <fullName evidence="9">EAL domain-containing protein</fullName>
    </recommendedName>
</protein>
<dbReference type="SUPFAM" id="SSF141868">
    <property type="entry name" value="EAL domain-like"/>
    <property type="match status" value="1"/>
</dbReference>
<dbReference type="GO" id="GO:0016740">
    <property type="term" value="F:transferase activity"/>
    <property type="evidence" value="ECO:0007669"/>
    <property type="project" value="UniProtKB-KW"/>
</dbReference>
<sequence>MLRHVHGVLGTLMYAENCYIVEYDDVRDQIRFLYFADQVDDFVADPTQSHDASEMPRSLTVALLRHGKPLSGPSRKLLAQVMEQEHDPQRGPESLDWLGVPMLRDGRVCGAIVVQSYEQAARYGEAERALLGFVAQHVQTAMDRRQAQVRLEQQVERRTQELQRANHSLQDEVTERRRAEQLQTALYNIAEMAMSADSLAQFYGQVHGVVGRLLDARNFYIALVNPAGNGLDFVYSVDEHNASRAPRPFSRGLTRIRGAQPAPRCWPRARRSMRCWPVAKCVNPVRVRTAGLGVPLLRDDEVVGAIVVQSYSENSIFSVHDQRLLTFVAQNIGTGLARQRDQQRLRSAHAELEKRVEERTRELAEVNEKLLGQIGERLRAEQRLTHQAMHDALTGLPNRLHLLDRLQDALALAKRDGGPVFAVLFLDLDRFKLVNDSIGHAAGDRMLESMWIAGRELFPSGSLGIALWNPRYRTGEELLRDADAAMYRAKAQGHDRCAIFDEDMREQAMRSLDLEADLRRAINNRDFVPFYQPIVRLSDGEVVGHEALLRWQHERRGLLLPGAFLELGEESGLIEQVDWLIYEQVIAGLAQGGEGYVSVNVSPRHFRSAEFSDRLFGLLDSCGADPCRLRLEITEVALLDDGPHTLRILQGLRERGIQVQLDDFGTGFSALSYLHRFPISTLKIDQSFIAGLHGPEVQSTRALHRFDVRAVPQVLALVRVQEALFHHAIDHADQRGVEAFHIEERARLVADAQLAPGQHLEDLFHGAEAAGQGDEAIGEVEHARLALMHRTDDLQFGQAAVGHFPVGQLTRDHAGHFAASGKHGIGHGSHQADVAPAIHQAQAVAGDAVAQCNGAFDRGKGASRAWSMPVVLTGTLRAVASDVGSGSCRCLRLYRSGGLRRRRLLAARAFTQGAADHAHQQVQLFAVHAEVRGEAQRVLATVDHVDAVLAQPFLGGIGAVALELRGQLAGEQQAGALHLGDQPAQLVLQLFQLTHGLGTAFGNVGTHLRGQLGQGGAGHVQRTRVAGHGVAIDALAVQLRGMLGYRQHGQRVLRGVERLGIGLHVRRVQAFEARVVHHREHAMRAQAGLDRVEQQQAAMGTGQFTGHGIERRRHRAAGVAFAHHRLQEHRFDEPLVTCGILEHLAQAGLVLLRLESEYSAGRSVRPWKLPLTTRRLIAAPAWRAPGVGLQLGVDVGDAGGQADGLGTGIQAHETGERAAATAVADLGAQGGDEALLRQAGGHDVGHHLRAGHRLQHGIRGVPEAEHAVAAGVVQHGALQGDHPRAARGQCHVRGHRVIGIEIDETVLHRVDLRLFVLRQQRPQVGLQAREFLGGGIHRQRSAAGGGRTGWSGGIVQTGARRLADAGRTMRAIVDLLPPTALKKSDFHYDLPAELIAQAPLAERSASRLLLVPPAPDGFTDLQVRDLPSLLQPGDLLVFNDTRVIPARLFGQKASGGRVEILIERLLGGQQARAQVGASKSPKAGSRIALDAGGEAEVLGRDGEFYVLQFHVPESLEQWLLHAGRLPLPPYIQREPGVDDRERYQTVFAREVGAVAAPTAGLHFDEPLLAALKNKGVEFGHVTLHVGAGTFQPVRADDLKDHVMHREWLNVGAELVQQVRRTRAAGGRVIGVGTTVVRALESAMRDGELLPFAGETQIFITPGYRIRSVDAMVTNFHLPESTLLMMISAFAGKDRVFEAYQHAIEQRYRFFSYGDAMLLFPQAG</sequence>
<comment type="subunit">
    <text evidence="2">Monomer.</text>
</comment>
<dbReference type="HAMAP" id="MF_00113">
    <property type="entry name" value="QueA"/>
    <property type="match status" value="1"/>
</dbReference>
<accession>B9FV16</accession>
<dbReference type="Pfam" id="PF00990">
    <property type="entry name" value="GGDEF"/>
    <property type="match status" value="2"/>
</dbReference>
<dbReference type="Gene3D" id="3.30.450.40">
    <property type="match status" value="2"/>
</dbReference>
<dbReference type="GO" id="GO:0016853">
    <property type="term" value="F:isomerase activity"/>
    <property type="evidence" value="ECO:0007669"/>
    <property type="project" value="InterPro"/>
</dbReference>
<evidence type="ECO:0000259" key="9">
    <source>
        <dbReference type="PROSITE" id="PS50883"/>
    </source>
</evidence>
<reference evidence="10" key="2">
    <citation type="submission" date="2008-12" db="EMBL/GenBank/DDBJ databases">
        <title>Improved gene annotation of the rice (Oryza sativa) genomes.</title>
        <authorList>
            <person name="Wang J."/>
            <person name="Li R."/>
            <person name="Fan W."/>
            <person name="Huang Q."/>
            <person name="Zhang J."/>
            <person name="Zhou Y."/>
            <person name="Hu Y."/>
            <person name="Zi S."/>
            <person name="Li J."/>
            <person name="Ni P."/>
            <person name="Zheng H."/>
            <person name="Zhang Y."/>
            <person name="Zhao M."/>
            <person name="Hao Q."/>
            <person name="McDermott J."/>
            <person name="Samudrala R."/>
            <person name="Kristiansen K."/>
            <person name="Wong G.K.-S."/>
        </authorList>
    </citation>
    <scope>NUCLEOTIDE SEQUENCE</scope>
</reference>
<dbReference type="InterPro" id="IPR042118">
    <property type="entry name" value="QueA_dom1"/>
</dbReference>
<dbReference type="NCBIfam" id="TIGR00254">
    <property type="entry name" value="GGDEF"/>
    <property type="match status" value="1"/>
</dbReference>
<keyword evidence="3" id="KW-0963">Cytoplasm</keyword>
<dbReference type="PROSITE" id="PS50883">
    <property type="entry name" value="EAL"/>
    <property type="match status" value="1"/>
</dbReference>
<dbReference type="InterPro" id="IPR029787">
    <property type="entry name" value="Nucleotide_cyclase"/>
</dbReference>
<name>B9FV16_ORYSJ</name>
<dbReference type="PANTHER" id="PTHR30307:SF0">
    <property type="entry name" value="S-ADENOSYLMETHIONINE:TRNA RIBOSYLTRANSFERASE-ISOMERASE"/>
    <property type="match status" value="1"/>
</dbReference>
<dbReference type="NCBIfam" id="TIGR00113">
    <property type="entry name" value="queA"/>
    <property type="match status" value="1"/>
</dbReference>
<dbReference type="Gene3D" id="3.30.70.270">
    <property type="match status" value="2"/>
</dbReference>
<evidence type="ECO:0000313" key="10">
    <source>
        <dbReference type="EMBL" id="EEE67873.1"/>
    </source>
</evidence>
<gene>
    <name evidence="10" type="ORF">OsJ_25689</name>
</gene>
<keyword evidence="7" id="KW-0675">Receptor</keyword>
<reference evidence="10" key="1">
    <citation type="journal article" date="2005" name="PLoS Biol.">
        <title>The genomes of Oryza sativa: a history of duplications.</title>
        <authorList>
            <person name="Yu J."/>
            <person name="Wang J."/>
            <person name="Lin W."/>
            <person name="Li S."/>
            <person name="Li H."/>
            <person name="Zhou J."/>
            <person name="Ni P."/>
            <person name="Dong W."/>
            <person name="Hu S."/>
            <person name="Zeng C."/>
            <person name="Zhang J."/>
            <person name="Zhang Y."/>
            <person name="Li R."/>
            <person name="Xu Z."/>
            <person name="Li S."/>
            <person name="Li X."/>
            <person name="Zheng H."/>
            <person name="Cong L."/>
            <person name="Lin L."/>
            <person name="Yin J."/>
            <person name="Geng J."/>
            <person name="Li G."/>
            <person name="Shi J."/>
            <person name="Liu J."/>
            <person name="Lv H."/>
            <person name="Li J."/>
            <person name="Wang J."/>
            <person name="Deng Y."/>
            <person name="Ran L."/>
            <person name="Shi X."/>
            <person name="Wang X."/>
            <person name="Wu Q."/>
            <person name="Li C."/>
            <person name="Ren X."/>
            <person name="Wang J."/>
            <person name="Wang X."/>
            <person name="Li D."/>
            <person name="Liu D."/>
            <person name="Zhang X."/>
            <person name="Ji Z."/>
            <person name="Zhao W."/>
            <person name="Sun Y."/>
            <person name="Zhang Z."/>
            <person name="Bao J."/>
            <person name="Han Y."/>
            <person name="Dong L."/>
            <person name="Ji J."/>
            <person name="Chen P."/>
            <person name="Wu S."/>
            <person name="Liu J."/>
            <person name="Xiao Y."/>
            <person name="Bu D."/>
            <person name="Tan J."/>
            <person name="Yang L."/>
            <person name="Ye C."/>
            <person name="Zhang J."/>
            <person name="Xu J."/>
            <person name="Zhou Y."/>
            <person name="Yu Y."/>
            <person name="Zhang B."/>
            <person name="Zhuang S."/>
            <person name="Wei H."/>
            <person name="Liu B."/>
            <person name="Lei M."/>
            <person name="Yu H."/>
            <person name="Li Y."/>
            <person name="Xu H."/>
            <person name="Wei S."/>
            <person name="He X."/>
            <person name="Fang L."/>
            <person name="Zhang Z."/>
            <person name="Zhang Y."/>
            <person name="Huang X."/>
            <person name="Su Z."/>
            <person name="Tong W."/>
            <person name="Li J."/>
            <person name="Tong Z."/>
            <person name="Li S."/>
            <person name="Ye J."/>
            <person name="Wang L."/>
            <person name="Fang L."/>
            <person name="Lei T."/>
            <person name="Chen C."/>
            <person name="Chen H."/>
            <person name="Xu Z."/>
            <person name="Li H."/>
            <person name="Huang H."/>
            <person name="Zhang F."/>
            <person name="Xu H."/>
            <person name="Li N."/>
            <person name="Zhao C."/>
            <person name="Li S."/>
            <person name="Dong L."/>
            <person name="Huang Y."/>
            <person name="Li L."/>
            <person name="Xi Y."/>
            <person name="Qi Q."/>
            <person name="Li W."/>
            <person name="Zhang B."/>
            <person name="Hu W."/>
            <person name="Zhang Y."/>
            <person name="Tian X."/>
            <person name="Jiao Y."/>
            <person name="Liang X."/>
            <person name="Jin J."/>
            <person name="Gao L."/>
            <person name="Zheng W."/>
            <person name="Hao B."/>
            <person name="Liu S."/>
            <person name="Wang W."/>
            <person name="Yuan L."/>
            <person name="Cao M."/>
            <person name="McDermott J."/>
            <person name="Samudrala R."/>
            <person name="Wang J."/>
            <person name="Wong G.K."/>
            <person name="Yang H."/>
        </authorList>
    </citation>
    <scope>NUCLEOTIDE SEQUENCE [LARGE SCALE GENOMIC DNA]</scope>
</reference>
<dbReference type="InterPro" id="IPR035919">
    <property type="entry name" value="EAL_sf"/>
</dbReference>
<evidence type="ECO:0000256" key="7">
    <source>
        <dbReference type="ARBA" id="ARBA00023170"/>
    </source>
</evidence>
<dbReference type="Pfam" id="PF00563">
    <property type="entry name" value="EAL"/>
    <property type="match status" value="1"/>
</dbReference>
<dbReference type="Pfam" id="PF01590">
    <property type="entry name" value="GAF"/>
    <property type="match status" value="1"/>
</dbReference>
<comment type="subcellular location">
    <subcellularLocation>
        <location evidence="1">Cytoplasm</location>
    </subcellularLocation>
</comment>
<dbReference type="SUPFAM" id="SSF55073">
    <property type="entry name" value="Nucleotide cyclase"/>
    <property type="match status" value="1"/>
</dbReference>
<dbReference type="InterPro" id="IPR043128">
    <property type="entry name" value="Rev_trsase/Diguanyl_cyclase"/>
</dbReference>
<dbReference type="SUPFAM" id="SSF55781">
    <property type="entry name" value="GAF domain-like"/>
    <property type="match status" value="2"/>
</dbReference>
<dbReference type="SUPFAM" id="SSF111337">
    <property type="entry name" value="QueA-like"/>
    <property type="match status" value="1"/>
</dbReference>
<dbReference type="SMART" id="SM00052">
    <property type="entry name" value="EAL"/>
    <property type="match status" value="1"/>
</dbReference>
<evidence type="ECO:0000256" key="3">
    <source>
        <dbReference type="ARBA" id="ARBA00022490"/>
    </source>
</evidence>
<dbReference type="Proteomes" id="UP000007752">
    <property type="component" value="Chromosome 7"/>
</dbReference>
<dbReference type="Gene3D" id="3.40.1780.10">
    <property type="entry name" value="QueA-like"/>
    <property type="match status" value="1"/>
</dbReference>
<dbReference type="InterPro" id="IPR036100">
    <property type="entry name" value="QueA_sf"/>
</dbReference>
<evidence type="ECO:0000256" key="6">
    <source>
        <dbReference type="ARBA" id="ARBA00022785"/>
    </source>
</evidence>
<dbReference type="InterPro" id="IPR029016">
    <property type="entry name" value="GAF-like_dom_sf"/>
</dbReference>
<evidence type="ECO:0000256" key="5">
    <source>
        <dbReference type="ARBA" id="ARBA00022691"/>
    </source>
</evidence>
<dbReference type="CDD" id="cd01949">
    <property type="entry name" value="GGDEF"/>
    <property type="match status" value="1"/>
</dbReference>
<dbReference type="InterPro" id="IPR042119">
    <property type="entry name" value="QueA_dom2"/>
</dbReference>
<dbReference type="FunFam" id="3.40.1780.10:FF:000001">
    <property type="entry name" value="S-adenosylmethionine:tRNA ribosyltransferase-isomerase"/>
    <property type="match status" value="1"/>
</dbReference>
<dbReference type="InterPro" id="IPR001633">
    <property type="entry name" value="EAL_dom"/>
</dbReference>
<dbReference type="PANTHER" id="PTHR30307">
    <property type="entry name" value="S-ADENOSYLMETHIONINE:TRNA RIBOSYLTRANSFERASE-ISOMERASE"/>
    <property type="match status" value="1"/>
</dbReference>
<evidence type="ECO:0000256" key="1">
    <source>
        <dbReference type="ARBA" id="ARBA00004496"/>
    </source>
</evidence>
<dbReference type="Gene3D" id="3.20.20.450">
    <property type="entry name" value="EAL domain"/>
    <property type="match status" value="1"/>
</dbReference>
<keyword evidence="8" id="KW-0175">Coiled coil</keyword>
<dbReference type="NCBIfam" id="NF001140">
    <property type="entry name" value="PRK00147.1"/>
    <property type="match status" value="1"/>
</dbReference>
<proteinExistence type="inferred from homology"/>
<evidence type="ECO:0000256" key="4">
    <source>
        <dbReference type="ARBA" id="ARBA00022679"/>
    </source>
</evidence>
<keyword evidence="6" id="KW-0671">Queuosine biosynthesis</keyword>
<evidence type="ECO:0000256" key="2">
    <source>
        <dbReference type="ARBA" id="ARBA00011245"/>
    </source>
</evidence>
<dbReference type="SMART" id="SM00065">
    <property type="entry name" value="GAF"/>
    <property type="match status" value="2"/>
</dbReference>
<dbReference type="EMBL" id="CM000144">
    <property type="protein sequence ID" value="EEE67873.1"/>
    <property type="molecule type" value="Genomic_DNA"/>
</dbReference>
<dbReference type="InterPro" id="IPR003699">
    <property type="entry name" value="QueA"/>
</dbReference>